<evidence type="ECO:0000313" key="2">
    <source>
        <dbReference type="EMBL" id="RMJ17664.1"/>
    </source>
</evidence>
<dbReference type="AlphaFoldDB" id="A0A3M2SJG3"/>
<proteinExistence type="predicted"/>
<organism evidence="2 3">
    <name type="scientific">Fusarium kuroshium</name>
    <dbReference type="NCBI Taxonomy" id="2010991"/>
    <lineage>
        <taxon>Eukaryota</taxon>
        <taxon>Fungi</taxon>
        <taxon>Dikarya</taxon>
        <taxon>Ascomycota</taxon>
        <taxon>Pezizomycotina</taxon>
        <taxon>Sordariomycetes</taxon>
        <taxon>Hypocreomycetidae</taxon>
        <taxon>Hypocreales</taxon>
        <taxon>Nectriaceae</taxon>
        <taxon>Fusarium</taxon>
        <taxon>Fusarium solani species complex</taxon>
    </lineage>
</organism>
<dbReference type="EMBL" id="NKUJ01000029">
    <property type="protein sequence ID" value="RMJ17664.1"/>
    <property type="molecule type" value="Genomic_DNA"/>
</dbReference>
<feature type="compositionally biased region" description="Polar residues" evidence="1">
    <location>
        <begin position="87"/>
        <end position="105"/>
    </location>
</feature>
<feature type="region of interest" description="Disordered" evidence="1">
    <location>
        <begin position="20"/>
        <end position="145"/>
    </location>
</feature>
<name>A0A3M2SJG3_9HYPO</name>
<feature type="compositionally biased region" description="Polar residues" evidence="1">
    <location>
        <begin position="54"/>
        <end position="74"/>
    </location>
</feature>
<keyword evidence="3" id="KW-1185">Reference proteome</keyword>
<comment type="caution">
    <text evidence="2">The sequence shown here is derived from an EMBL/GenBank/DDBJ whole genome shotgun (WGS) entry which is preliminary data.</text>
</comment>
<dbReference type="Proteomes" id="UP000277212">
    <property type="component" value="Unassembled WGS sequence"/>
</dbReference>
<reference evidence="2 3" key="1">
    <citation type="submission" date="2017-06" db="EMBL/GenBank/DDBJ databases">
        <title>Comparative genomic analysis of Ambrosia Fusariam Clade fungi.</title>
        <authorList>
            <person name="Stajich J.E."/>
            <person name="Carrillo J."/>
            <person name="Kijimoto T."/>
            <person name="Eskalen A."/>
            <person name="O'Donnell K."/>
            <person name="Kasson M."/>
        </authorList>
    </citation>
    <scope>NUCLEOTIDE SEQUENCE [LARGE SCALE GENOMIC DNA]</scope>
    <source>
        <strain evidence="2">UCR3666</strain>
    </source>
</reference>
<gene>
    <name evidence="2" type="ORF">CDV36_002635</name>
</gene>
<evidence type="ECO:0000313" key="3">
    <source>
        <dbReference type="Proteomes" id="UP000277212"/>
    </source>
</evidence>
<accession>A0A3M2SJG3</accession>
<protein>
    <submittedName>
        <fullName evidence="2">Uncharacterized protein</fullName>
    </submittedName>
</protein>
<sequence length="178" mass="18734">MLTVGAIRNFDSIQTAENFFGGGSAWRRERPVQFQLGATSDDDRAAPIRGPSGPETTHSGTNPVKSDSMGTDPSPSHPLSVPDEGLTLSNYTQPLGFQLLTQADSRAQPDLAAQPGQESMTSSPPLPGEMTSVTQASVTPGRFSPLPGLDLIGELFLSAQMVFPGDPTLGRSPPTLGW</sequence>
<evidence type="ECO:0000256" key="1">
    <source>
        <dbReference type="SAM" id="MobiDB-lite"/>
    </source>
</evidence>